<evidence type="ECO:0000256" key="3">
    <source>
        <dbReference type="ARBA" id="ARBA00022989"/>
    </source>
</evidence>
<keyword evidence="3 6" id="KW-1133">Transmembrane helix</keyword>
<dbReference type="PROSITE" id="PS50262">
    <property type="entry name" value="G_PROTEIN_RECEP_F1_2"/>
    <property type="match status" value="1"/>
</dbReference>
<dbReference type="InterPro" id="IPR052921">
    <property type="entry name" value="GPCR1_Superfamily_Member"/>
</dbReference>
<protein>
    <recommendedName>
        <fullName evidence="7">G-protein coupled receptors family 1 profile domain-containing protein</fullName>
    </recommendedName>
</protein>
<keyword evidence="9" id="KW-1185">Reference proteome</keyword>
<evidence type="ECO:0000256" key="5">
    <source>
        <dbReference type="ARBA" id="ARBA00023224"/>
    </source>
</evidence>
<dbReference type="AlphaFoldDB" id="A0A8C5E7V6"/>
<comment type="subcellular location">
    <subcellularLocation>
        <location evidence="1">Membrane</location>
        <topology evidence="1">Multi-pass membrane protein</topology>
    </subcellularLocation>
</comment>
<evidence type="ECO:0000256" key="6">
    <source>
        <dbReference type="SAM" id="Phobius"/>
    </source>
</evidence>
<dbReference type="InterPro" id="IPR000276">
    <property type="entry name" value="GPCR_Rhodpsn"/>
</dbReference>
<reference evidence="8" key="2">
    <citation type="submission" date="2025-08" db="UniProtKB">
        <authorList>
            <consortium name="Ensembl"/>
        </authorList>
    </citation>
    <scope>IDENTIFICATION</scope>
</reference>
<feature type="transmembrane region" description="Helical" evidence="6">
    <location>
        <begin position="85"/>
        <end position="107"/>
    </location>
</feature>
<dbReference type="InterPro" id="IPR000725">
    <property type="entry name" value="Olfact_rcpt"/>
</dbReference>
<keyword evidence="2 6" id="KW-0812">Transmembrane</keyword>
<name>A0A8C5E7V6_GOUWI</name>
<feature type="domain" description="G-protein coupled receptors family 1 profile" evidence="7">
    <location>
        <begin position="1"/>
        <end position="183"/>
    </location>
</feature>
<dbReference type="GO" id="GO:0016020">
    <property type="term" value="C:membrane"/>
    <property type="evidence" value="ECO:0007669"/>
    <property type="project" value="UniProtKB-SubCell"/>
</dbReference>
<dbReference type="Ensembl" id="ENSGWIT00000018531.1">
    <property type="protein sequence ID" value="ENSGWIP00000016778.1"/>
    <property type="gene ID" value="ENSGWIG00000009391.1"/>
</dbReference>
<dbReference type="Gene3D" id="1.20.1070.10">
    <property type="entry name" value="Rhodopsin 7-helix transmembrane proteins"/>
    <property type="match status" value="1"/>
</dbReference>
<evidence type="ECO:0000313" key="9">
    <source>
        <dbReference type="Proteomes" id="UP000694680"/>
    </source>
</evidence>
<organism evidence="8 9">
    <name type="scientific">Gouania willdenowi</name>
    <name type="common">Blunt-snouted clingfish</name>
    <name type="synonym">Lepadogaster willdenowi</name>
    <dbReference type="NCBI Taxonomy" id="441366"/>
    <lineage>
        <taxon>Eukaryota</taxon>
        <taxon>Metazoa</taxon>
        <taxon>Chordata</taxon>
        <taxon>Craniata</taxon>
        <taxon>Vertebrata</taxon>
        <taxon>Euteleostomi</taxon>
        <taxon>Actinopterygii</taxon>
        <taxon>Neopterygii</taxon>
        <taxon>Teleostei</taxon>
        <taxon>Neoteleostei</taxon>
        <taxon>Acanthomorphata</taxon>
        <taxon>Ovalentaria</taxon>
        <taxon>Blenniimorphae</taxon>
        <taxon>Blenniiformes</taxon>
        <taxon>Gobiesocoidei</taxon>
        <taxon>Gobiesocidae</taxon>
        <taxon>Gobiesocinae</taxon>
        <taxon>Gouania</taxon>
    </lineage>
</organism>
<dbReference type="InterPro" id="IPR017452">
    <property type="entry name" value="GPCR_Rhodpsn_7TM"/>
</dbReference>
<evidence type="ECO:0000313" key="8">
    <source>
        <dbReference type="Ensembl" id="ENSGWIP00000016778.1"/>
    </source>
</evidence>
<dbReference type="GO" id="GO:0004984">
    <property type="term" value="F:olfactory receptor activity"/>
    <property type="evidence" value="ECO:0007669"/>
    <property type="project" value="InterPro"/>
</dbReference>
<sequence length="209" mass="23893">MLSFSILGVMGYDRYMAICNPLHYHTVMSQSKVCRLAILAGLYPLIMFGGFYCLTSQLSFCVKVIPKLYCSNMELVKTSCYNAPYINFVGFIMIILLIFPHLIMVFFSYAHIAKVCRKLSKESQTKALNTCIPHLLSLVNYSIGAMFELLQARFNINHLAVEVRTFMSLYFLIFPAIINPVLYALGIQLVRNFCEEKCVVMIILYLNCL</sequence>
<dbReference type="PANTHER" id="PTHR26451">
    <property type="entry name" value="G_PROTEIN_RECEP_F1_2 DOMAIN-CONTAINING PROTEIN"/>
    <property type="match status" value="1"/>
</dbReference>
<reference evidence="8" key="3">
    <citation type="submission" date="2025-09" db="UniProtKB">
        <authorList>
            <consortium name="Ensembl"/>
        </authorList>
    </citation>
    <scope>IDENTIFICATION</scope>
</reference>
<dbReference type="GO" id="GO:0004930">
    <property type="term" value="F:G protein-coupled receptor activity"/>
    <property type="evidence" value="ECO:0007669"/>
    <property type="project" value="InterPro"/>
</dbReference>
<dbReference type="PROSITE" id="PS00237">
    <property type="entry name" value="G_PROTEIN_RECEP_F1_1"/>
    <property type="match status" value="1"/>
</dbReference>
<feature type="transmembrane region" description="Helical" evidence="6">
    <location>
        <begin position="127"/>
        <end position="147"/>
    </location>
</feature>
<dbReference type="PANTHER" id="PTHR26451:SF885">
    <property type="entry name" value="OLFACTORY RECEPTOR"/>
    <property type="match status" value="1"/>
</dbReference>
<feature type="transmembrane region" description="Helical" evidence="6">
    <location>
        <begin position="167"/>
        <end position="187"/>
    </location>
</feature>
<evidence type="ECO:0000256" key="2">
    <source>
        <dbReference type="ARBA" id="ARBA00022692"/>
    </source>
</evidence>
<feature type="transmembrane region" description="Helical" evidence="6">
    <location>
        <begin position="36"/>
        <end position="65"/>
    </location>
</feature>
<dbReference type="PRINTS" id="PR00245">
    <property type="entry name" value="OLFACTORYR"/>
</dbReference>
<dbReference type="SUPFAM" id="SSF81321">
    <property type="entry name" value="Family A G protein-coupled receptor-like"/>
    <property type="match status" value="1"/>
</dbReference>
<reference evidence="8" key="1">
    <citation type="submission" date="2020-06" db="EMBL/GenBank/DDBJ databases">
        <authorList>
            <consortium name="Wellcome Sanger Institute Data Sharing"/>
        </authorList>
    </citation>
    <scope>NUCLEOTIDE SEQUENCE [LARGE SCALE GENOMIC DNA]</scope>
</reference>
<evidence type="ECO:0000259" key="7">
    <source>
        <dbReference type="PROSITE" id="PS50262"/>
    </source>
</evidence>
<dbReference type="Pfam" id="PF13853">
    <property type="entry name" value="7tm_4"/>
    <property type="match status" value="1"/>
</dbReference>
<dbReference type="GO" id="GO:0005549">
    <property type="term" value="F:odorant binding"/>
    <property type="evidence" value="ECO:0007669"/>
    <property type="project" value="TreeGrafter"/>
</dbReference>
<keyword evidence="4 6" id="KW-0472">Membrane</keyword>
<evidence type="ECO:0000256" key="1">
    <source>
        <dbReference type="ARBA" id="ARBA00004141"/>
    </source>
</evidence>
<proteinExistence type="predicted"/>
<dbReference type="Proteomes" id="UP000694680">
    <property type="component" value="Chromosome 14"/>
</dbReference>
<keyword evidence="5" id="KW-0807">Transducer</keyword>
<accession>A0A8C5E7V6</accession>
<evidence type="ECO:0000256" key="4">
    <source>
        <dbReference type="ARBA" id="ARBA00023136"/>
    </source>
</evidence>